<sequence>MELKAAECFFFGYSANSPDKRVFNRAAGIIELACHVDINVFTTPPIEKGPDWVFDYKHLFESFNVFSDVSMGELETIIRSRDEDASFFPRTVVSPASAESASEESTPIKAETNNARILVTENAQLTSERLRVTSEVPALYSGSVTDELYNEH</sequence>
<organism evidence="1 2">
    <name type="scientific">Tagetes erecta</name>
    <name type="common">African marigold</name>
    <dbReference type="NCBI Taxonomy" id="13708"/>
    <lineage>
        <taxon>Eukaryota</taxon>
        <taxon>Viridiplantae</taxon>
        <taxon>Streptophyta</taxon>
        <taxon>Embryophyta</taxon>
        <taxon>Tracheophyta</taxon>
        <taxon>Spermatophyta</taxon>
        <taxon>Magnoliopsida</taxon>
        <taxon>eudicotyledons</taxon>
        <taxon>Gunneridae</taxon>
        <taxon>Pentapetalae</taxon>
        <taxon>asterids</taxon>
        <taxon>campanulids</taxon>
        <taxon>Asterales</taxon>
        <taxon>Asteraceae</taxon>
        <taxon>Asteroideae</taxon>
        <taxon>Heliantheae alliance</taxon>
        <taxon>Tageteae</taxon>
        <taxon>Tagetes</taxon>
    </lineage>
</organism>
<name>A0AAD8K3C7_TARER</name>
<dbReference type="EMBL" id="JAUHHV010000008">
    <property type="protein sequence ID" value="KAK1415093.1"/>
    <property type="molecule type" value="Genomic_DNA"/>
</dbReference>
<gene>
    <name evidence="1" type="ORF">QVD17_30864</name>
</gene>
<evidence type="ECO:0000313" key="2">
    <source>
        <dbReference type="Proteomes" id="UP001229421"/>
    </source>
</evidence>
<dbReference type="Proteomes" id="UP001229421">
    <property type="component" value="Unassembled WGS sequence"/>
</dbReference>
<dbReference type="AlphaFoldDB" id="A0AAD8K3C7"/>
<reference evidence="1" key="1">
    <citation type="journal article" date="2023" name="bioRxiv">
        <title>Improved chromosome-level genome assembly for marigold (Tagetes erecta).</title>
        <authorList>
            <person name="Jiang F."/>
            <person name="Yuan L."/>
            <person name="Wang S."/>
            <person name="Wang H."/>
            <person name="Xu D."/>
            <person name="Wang A."/>
            <person name="Fan W."/>
        </authorList>
    </citation>
    <scope>NUCLEOTIDE SEQUENCE</scope>
    <source>
        <strain evidence="1">WSJ</strain>
        <tissue evidence="1">Leaf</tissue>
    </source>
</reference>
<comment type="caution">
    <text evidence="1">The sequence shown here is derived from an EMBL/GenBank/DDBJ whole genome shotgun (WGS) entry which is preliminary data.</text>
</comment>
<proteinExistence type="predicted"/>
<protein>
    <submittedName>
        <fullName evidence="1">Uncharacterized protein</fullName>
    </submittedName>
</protein>
<evidence type="ECO:0000313" key="1">
    <source>
        <dbReference type="EMBL" id="KAK1415093.1"/>
    </source>
</evidence>
<keyword evidence="2" id="KW-1185">Reference proteome</keyword>
<accession>A0AAD8K3C7</accession>